<feature type="domain" description="DUF7913" evidence="1">
    <location>
        <begin position="15"/>
        <end position="134"/>
    </location>
</feature>
<dbReference type="eggNOG" id="ENOG502QVPK">
    <property type="taxonomic scope" value="Eukaryota"/>
</dbReference>
<proteinExistence type="predicted"/>
<dbReference type="InterPro" id="IPR057235">
    <property type="entry name" value="DUF7913"/>
</dbReference>
<dbReference type="PANTHER" id="PTHR33913">
    <property type="entry name" value="ALEURONE LAYER MORPHOGENESIS PROTEIN"/>
    <property type="match status" value="1"/>
</dbReference>
<dbReference type="Proteomes" id="UP000030748">
    <property type="component" value="Unassembled WGS sequence"/>
</dbReference>
<gene>
    <name evidence="3" type="ORF">MIMGU_mgv1a021037mg</name>
</gene>
<keyword evidence="4" id="KW-1185">Reference proteome</keyword>
<feature type="non-terminal residue" evidence="3">
    <location>
        <position position="346"/>
    </location>
</feature>
<dbReference type="Pfam" id="PF25502">
    <property type="entry name" value="DUF7915"/>
    <property type="match status" value="1"/>
</dbReference>
<dbReference type="STRING" id="4155.A0A022QXY7"/>
<evidence type="ECO:0000313" key="3">
    <source>
        <dbReference type="EMBL" id="EYU32223.1"/>
    </source>
</evidence>
<organism evidence="3 4">
    <name type="scientific">Erythranthe guttata</name>
    <name type="common">Yellow monkey flower</name>
    <name type="synonym">Mimulus guttatus</name>
    <dbReference type="NCBI Taxonomy" id="4155"/>
    <lineage>
        <taxon>Eukaryota</taxon>
        <taxon>Viridiplantae</taxon>
        <taxon>Streptophyta</taxon>
        <taxon>Embryophyta</taxon>
        <taxon>Tracheophyta</taxon>
        <taxon>Spermatophyta</taxon>
        <taxon>Magnoliopsida</taxon>
        <taxon>eudicotyledons</taxon>
        <taxon>Gunneridae</taxon>
        <taxon>Pentapetalae</taxon>
        <taxon>asterids</taxon>
        <taxon>lamiids</taxon>
        <taxon>Lamiales</taxon>
        <taxon>Phrymaceae</taxon>
        <taxon>Erythranthe</taxon>
    </lineage>
</organism>
<accession>A0A022QXY7</accession>
<sequence length="346" mass="38729">MPPAAETAAPPPKWEVGPTEEVVQAFIETLVDPRLPLSVSIDDPPDEDAHRSVARQMHAVVVLYNYYHRKQKPELEFLDFVPFSKLALSLRPNLIPFMKFTNESESIEFDGNENGLSETEKSIKNACDISKALDANKDFPTIENCPVSKVAVLLIDSKRENCLLQFGSATEGVWSLIEKEVSDETLQEENNVGNKRKRKAVLDNDSQSLLQLAFDSVKAITGFDSSDLAVLEIHVTYSLSKEKSAVKFYMIECSQTFNKNQTVPLDFLVESLQGPLAEKFDGSWSTILNIIEYCQMFPYLPFISSWLPRKDLCVPILIEPFRSSVPISASSNDGIDENIGNENGEE</sequence>
<evidence type="ECO:0000313" key="4">
    <source>
        <dbReference type="Proteomes" id="UP000030748"/>
    </source>
</evidence>
<dbReference type="EMBL" id="KI630880">
    <property type="protein sequence ID" value="EYU32223.1"/>
    <property type="molecule type" value="Genomic_DNA"/>
</dbReference>
<name>A0A022QXY7_ERYGU</name>
<evidence type="ECO:0000259" key="2">
    <source>
        <dbReference type="Pfam" id="PF25502"/>
    </source>
</evidence>
<dbReference type="Pfam" id="PF25500">
    <property type="entry name" value="DUF7913"/>
    <property type="match status" value="1"/>
</dbReference>
<reference evidence="3 4" key="1">
    <citation type="journal article" date="2013" name="Proc. Natl. Acad. Sci. U.S.A.">
        <title>Fine-scale variation in meiotic recombination in Mimulus inferred from population shotgun sequencing.</title>
        <authorList>
            <person name="Hellsten U."/>
            <person name="Wright K.M."/>
            <person name="Jenkins J."/>
            <person name="Shu S."/>
            <person name="Yuan Y."/>
            <person name="Wessler S.R."/>
            <person name="Schmutz J."/>
            <person name="Willis J.H."/>
            <person name="Rokhsar D.S."/>
        </authorList>
    </citation>
    <scope>NUCLEOTIDE SEQUENCE [LARGE SCALE GENOMIC DNA]</scope>
    <source>
        <strain evidence="4">cv. DUN x IM62</strain>
    </source>
</reference>
<protein>
    <submittedName>
        <fullName evidence="3">Uncharacterized protein</fullName>
    </submittedName>
</protein>
<dbReference type="InterPro" id="IPR057237">
    <property type="entry name" value="DUF7915"/>
</dbReference>
<dbReference type="AlphaFoldDB" id="A0A022QXY7"/>
<dbReference type="PANTHER" id="PTHR33913:SF1">
    <property type="entry name" value="DRBM DOMAIN-CONTAINING PROTEIN"/>
    <property type="match status" value="1"/>
</dbReference>
<evidence type="ECO:0000259" key="1">
    <source>
        <dbReference type="Pfam" id="PF25500"/>
    </source>
</evidence>
<feature type="domain" description="DUF7915" evidence="2">
    <location>
        <begin position="170"/>
        <end position="309"/>
    </location>
</feature>